<evidence type="ECO:0000313" key="12">
    <source>
        <dbReference type="Proteomes" id="UP000316426"/>
    </source>
</evidence>
<dbReference type="AlphaFoldDB" id="A0A518K8P9"/>
<dbReference type="InterPro" id="IPR020578">
    <property type="entry name" value="Aminotrans_V_PyrdxlP_BS"/>
</dbReference>
<evidence type="ECO:0000256" key="2">
    <source>
        <dbReference type="ARBA" id="ARBA00009236"/>
    </source>
</evidence>
<feature type="domain" description="Aminotransferase class V" evidence="10">
    <location>
        <begin position="31"/>
        <end position="296"/>
    </location>
</feature>
<dbReference type="SUPFAM" id="SSF53383">
    <property type="entry name" value="PLP-dependent transferases"/>
    <property type="match status" value="1"/>
</dbReference>
<evidence type="ECO:0000256" key="4">
    <source>
        <dbReference type="ARBA" id="ARBA00022679"/>
    </source>
</evidence>
<dbReference type="GO" id="GO:0008453">
    <property type="term" value="F:alanine-glyoxylate transaminase activity"/>
    <property type="evidence" value="ECO:0007669"/>
    <property type="project" value="TreeGrafter"/>
</dbReference>
<dbReference type="PANTHER" id="PTHR21152:SF40">
    <property type="entry name" value="ALANINE--GLYOXYLATE AMINOTRANSFERASE"/>
    <property type="match status" value="1"/>
</dbReference>
<keyword evidence="5 7" id="KW-0663">Pyridoxal phosphate</keyword>
<keyword evidence="12" id="KW-1185">Reference proteome</keyword>
<evidence type="ECO:0000256" key="5">
    <source>
        <dbReference type="ARBA" id="ARBA00022898"/>
    </source>
</evidence>
<evidence type="ECO:0000259" key="10">
    <source>
        <dbReference type="Pfam" id="PF00266"/>
    </source>
</evidence>
<protein>
    <submittedName>
        <fullName evidence="11">Purine catabolism protein PucG</fullName>
        <ecNumber evidence="11">2.-.-.-</ecNumber>
    </submittedName>
</protein>
<organism evidence="11 12">
    <name type="scientific">Botrimarina mediterranea</name>
    <dbReference type="NCBI Taxonomy" id="2528022"/>
    <lineage>
        <taxon>Bacteria</taxon>
        <taxon>Pseudomonadati</taxon>
        <taxon>Planctomycetota</taxon>
        <taxon>Planctomycetia</taxon>
        <taxon>Pirellulales</taxon>
        <taxon>Lacipirellulaceae</taxon>
        <taxon>Botrimarina</taxon>
    </lineage>
</organism>
<dbReference type="Proteomes" id="UP000316426">
    <property type="component" value="Chromosome"/>
</dbReference>
<dbReference type="PIRSF" id="PIRSF000524">
    <property type="entry name" value="SPT"/>
    <property type="match status" value="1"/>
</dbReference>
<comment type="cofactor">
    <cofactor evidence="1 7 9">
        <name>pyridoxal 5'-phosphate</name>
        <dbReference type="ChEBI" id="CHEBI:597326"/>
    </cofactor>
</comment>
<dbReference type="InterPro" id="IPR015424">
    <property type="entry name" value="PyrdxlP-dep_Trfase"/>
</dbReference>
<evidence type="ECO:0000256" key="9">
    <source>
        <dbReference type="RuleBase" id="RU004504"/>
    </source>
</evidence>
<dbReference type="Gene3D" id="3.40.640.10">
    <property type="entry name" value="Type I PLP-dependent aspartate aminotransferase-like (Major domain)"/>
    <property type="match status" value="1"/>
</dbReference>
<name>A0A518K8P9_9BACT</name>
<evidence type="ECO:0000256" key="1">
    <source>
        <dbReference type="ARBA" id="ARBA00001933"/>
    </source>
</evidence>
<dbReference type="InterPro" id="IPR024169">
    <property type="entry name" value="SP_NH2Trfase/AEP_transaminase"/>
</dbReference>
<feature type="modified residue" description="N6-(pyridoxal phosphate)lysine" evidence="7">
    <location>
        <position position="193"/>
    </location>
</feature>
<sequence length="365" mass="39631">MLTVPHRLLHGPGPSPVAPSVLEALGKPCIGHMDPAFMEIMNEVRAMMQQVFRTENEMTLACSGTGSAGAEMLMDNLVEPGDVCLIGINGVFGGRLTDKAKRAGGVVHNMTAEWGQVFDTDAILEKIEELKPKLVCFVHAETSTGALQPFDKLAEATHKHGGLLVMDCVTSFAGLPIEIDTWGIDAAYSGTQKCLSCPPGLSPVTLSERAMHKANNRKSPCNSWYLDLALVGNYWSGSRAYHHTAPVNMNYALHEALRLVLEEGLEERFARHQRVHEKLKAGLVKRGFEYASDPDHSLPMLNLVKIPAGVEDEAGIRKRLLNEHDLEIGGGLGKLAGQCWRIGIMGHGARDENVDTILAALDAVM</sequence>
<keyword evidence="3" id="KW-0032">Aminotransferase</keyword>
<accession>A0A518K8P9</accession>
<dbReference type="GO" id="GO:0004760">
    <property type="term" value="F:L-serine-pyruvate transaminase activity"/>
    <property type="evidence" value="ECO:0007669"/>
    <property type="project" value="TreeGrafter"/>
</dbReference>
<proteinExistence type="inferred from homology"/>
<dbReference type="GO" id="GO:0019265">
    <property type="term" value="P:glycine biosynthetic process, by transamination of glyoxylate"/>
    <property type="evidence" value="ECO:0007669"/>
    <property type="project" value="TreeGrafter"/>
</dbReference>
<dbReference type="Pfam" id="PF00266">
    <property type="entry name" value="Aminotran_5"/>
    <property type="match status" value="1"/>
</dbReference>
<evidence type="ECO:0000256" key="8">
    <source>
        <dbReference type="RuleBase" id="RU004075"/>
    </source>
</evidence>
<evidence type="ECO:0000256" key="6">
    <source>
        <dbReference type="PIRSR" id="PIRSR000524-1"/>
    </source>
</evidence>
<dbReference type="EC" id="2.-.-.-" evidence="11"/>
<reference evidence="11 12" key="1">
    <citation type="submission" date="2019-02" db="EMBL/GenBank/DDBJ databases">
        <title>Deep-cultivation of Planctomycetes and their phenomic and genomic characterization uncovers novel biology.</title>
        <authorList>
            <person name="Wiegand S."/>
            <person name="Jogler M."/>
            <person name="Boedeker C."/>
            <person name="Pinto D."/>
            <person name="Vollmers J."/>
            <person name="Rivas-Marin E."/>
            <person name="Kohn T."/>
            <person name="Peeters S.H."/>
            <person name="Heuer A."/>
            <person name="Rast P."/>
            <person name="Oberbeckmann S."/>
            <person name="Bunk B."/>
            <person name="Jeske O."/>
            <person name="Meyerdierks A."/>
            <person name="Storesund J.E."/>
            <person name="Kallscheuer N."/>
            <person name="Luecker S."/>
            <person name="Lage O.M."/>
            <person name="Pohl T."/>
            <person name="Merkel B.J."/>
            <person name="Hornburger P."/>
            <person name="Mueller R.-W."/>
            <person name="Bruemmer F."/>
            <person name="Labrenz M."/>
            <person name="Spormann A.M."/>
            <person name="Op den Camp H."/>
            <person name="Overmann J."/>
            <person name="Amann R."/>
            <person name="Jetten M.S.M."/>
            <person name="Mascher T."/>
            <person name="Medema M.H."/>
            <person name="Devos D.P."/>
            <person name="Kaster A.-K."/>
            <person name="Ovreas L."/>
            <person name="Rohde M."/>
            <person name="Galperin M.Y."/>
            <person name="Jogler C."/>
        </authorList>
    </citation>
    <scope>NUCLEOTIDE SEQUENCE [LARGE SCALE GENOMIC DNA]</scope>
    <source>
        <strain evidence="11 12">Spa11</strain>
    </source>
</reference>
<dbReference type="EMBL" id="CP036349">
    <property type="protein sequence ID" value="QDV74170.1"/>
    <property type="molecule type" value="Genomic_DNA"/>
</dbReference>
<feature type="binding site" evidence="6">
    <location>
        <position position="341"/>
    </location>
    <ligand>
        <name>substrate</name>
    </ligand>
</feature>
<keyword evidence="4 11" id="KW-0808">Transferase</keyword>
<dbReference type="InterPro" id="IPR015421">
    <property type="entry name" value="PyrdxlP-dep_Trfase_major"/>
</dbReference>
<dbReference type="InterPro" id="IPR015422">
    <property type="entry name" value="PyrdxlP-dep_Trfase_small"/>
</dbReference>
<dbReference type="KEGG" id="bmei:Spa11_23700"/>
<evidence type="ECO:0000256" key="3">
    <source>
        <dbReference type="ARBA" id="ARBA00022576"/>
    </source>
</evidence>
<gene>
    <name evidence="11" type="primary">pucG</name>
    <name evidence="11" type="ORF">Spa11_23700</name>
</gene>
<evidence type="ECO:0000256" key="7">
    <source>
        <dbReference type="PIRSR" id="PIRSR000524-50"/>
    </source>
</evidence>
<evidence type="ECO:0000313" key="11">
    <source>
        <dbReference type="EMBL" id="QDV74170.1"/>
    </source>
</evidence>
<dbReference type="PROSITE" id="PS00595">
    <property type="entry name" value="AA_TRANSFER_CLASS_5"/>
    <property type="match status" value="1"/>
</dbReference>
<dbReference type="FunFam" id="3.40.640.10:FF:000027">
    <property type="entry name" value="Serine--pyruvate aminotransferase, mitochondrial"/>
    <property type="match status" value="1"/>
</dbReference>
<comment type="similarity">
    <text evidence="2 8">Belongs to the class-V pyridoxal-phosphate-dependent aminotransferase family.</text>
</comment>
<dbReference type="PANTHER" id="PTHR21152">
    <property type="entry name" value="AMINOTRANSFERASE CLASS V"/>
    <property type="match status" value="1"/>
</dbReference>
<dbReference type="RefSeq" id="WP_145112336.1">
    <property type="nucleotide sequence ID" value="NZ_CP036349.1"/>
</dbReference>
<dbReference type="Gene3D" id="3.90.1150.10">
    <property type="entry name" value="Aspartate Aminotransferase, domain 1"/>
    <property type="match status" value="1"/>
</dbReference>
<dbReference type="InterPro" id="IPR000192">
    <property type="entry name" value="Aminotrans_V_dom"/>
</dbReference>